<evidence type="ECO:0000259" key="8">
    <source>
        <dbReference type="SMART" id="SM00701"/>
    </source>
</evidence>
<keyword evidence="4 6" id="KW-0391">Immunity</keyword>
<evidence type="ECO:0000256" key="3">
    <source>
        <dbReference type="ARBA" id="ARBA00022729"/>
    </source>
</evidence>
<reference evidence="9 10" key="1">
    <citation type="journal article" date="2016" name="Nat. Commun.">
        <title>Extremotolerant tardigrade genome and improved radiotolerance of human cultured cells by tardigrade-unique protein.</title>
        <authorList>
            <person name="Hashimoto T."/>
            <person name="Horikawa D.D."/>
            <person name="Saito Y."/>
            <person name="Kuwahara H."/>
            <person name="Kozuka-Hata H."/>
            <person name="Shin-I T."/>
            <person name="Minakuchi Y."/>
            <person name="Ohishi K."/>
            <person name="Motoyama A."/>
            <person name="Aizu T."/>
            <person name="Enomoto A."/>
            <person name="Kondo K."/>
            <person name="Tanaka S."/>
            <person name="Hara Y."/>
            <person name="Koshikawa S."/>
            <person name="Sagara H."/>
            <person name="Miura T."/>
            <person name="Yokobori S."/>
            <person name="Miyagawa K."/>
            <person name="Suzuki Y."/>
            <person name="Kubo T."/>
            <person name="Oyama M."/>
            <person name="Kohara Y."/>
            <person name="Fujiyama A."/>
            <person name="Arakawa K."/>
            <person name="Katayama T."/>
            <person name="Toyoda A."/>
            <person name="Kunieda T."/>
        </authorList>
    </citation>
    <scope>NUCLEOTIDE SEQUENCE [LARGE SCALE GENOMIC DNA]</scope>
    <source>
        <strain evidence="9 10">YOKOZUNA-1</strain>
    </source>
</reference>
<organism evidence="9 10">
    <name type="scientific">Ramazzottius varieornatus</name>
    <name type="common">Water bear</name>
    <name type="synonym">Tardigrade</name>
    <dbReference type="NCBI Taxonomy" id="947166"/>
    <lineage>
        <taxon>Eukaryota</taxon>
        <taxon>Metazoa</taxon>
        <taxon>Ecdysozoa</taxon>
        <taxon>Tardigrada</taxon>
        <taxon>Eutardigrada</taxon>
        <taxon>Parachela</taxon>
        <taxon>Hypsibioidea</taxon>
        <taxon>Ramazzottiidae</taxon>
        <taxon>Ramazzottius</taxon>
    </lineage>
</organism>
<keyword evidence="10" id="KW-1185">Reference proteome</keyword>
<dbReference type="PANTHER" id="PTHR11022">
    <property type="entry name" value="PEPTIDOGLYCAN RECOGNITION PROTEIN"/>
    <property type="match status" value="1"/>
</dbReference>
<dbReference type="AlphaFoldDB" id="A0A1D1W6T9"/>
<dbReference type="FunFam" id="3.40.80.10:FF:000001">
    <property type="entry name" value="Peptidoglycan recognition protein 1"/>
    <property type="match status" value="1"/>
</dbReference>
<evidence type="ECO:0000256" key="5">
    <source>
        <dbReference type="ARBA" id="ARBA00023157"/>
    </source>
</evidence>
<keyword evidence="5" id="KW-1015">Disulfide bond</keyword>
<comment type="similarity">
    <text evidence="1 6">Belongs to the N-acetylmuramoyl-L-alanine amidase 2 family.</text>
</comment>
<keyword evidence="3" id="KW-0732">Signal</keyword>
<dbReference type="InterPro" id="IPR002502">
    <property type="entry name" value="Amidase_domain"/>
</dbReference>
<evidence type="ECO:0000256" key="2">
    <source>
        <dbReference type="ARBA" id="ARBA00022588"/>
    </source>
</evidence>
<sequence length="182" mass="19566">MIVSNHISQSDEDDFLMGNIVTRAQWGARPPKSAPSKLAEPVTYAFIHHSEGPSSTDLASGKKVVQGIQNYHMDSNKWDDIGYSFLIGGDGSIFEGRGWGVVGAHTQNYNSAGYGICFLGSFTSALPTAAAMNAAKALIADAVAKGHLKKAYQLKGHRQMGSTDCPGTKLYNEIKTWPQFVA</sequence>
<evidence type="ECO:0000313" key="10">
    <source>
        <dbReference type="Proteomes" id="UP000186922"/>
    </source>
</evidence>
<dbReference type="SMART" id="SM00644">
    <property type="entry name" value="Ami_2"/>
    <property type="match status" value="1"/>
</dbReference>
<dbReference type="PANTHER" id="PTHR11022:SF41">
    <property type="entry name" value="PEPTIDOGLYCAN-RECOGNITION PROTEIN LC-RELATED"/>
    <property type="match status" value="1"/>
</dbReference>
<dbReference type="GO" id="GO:0009253">
    <property type="term" value="P:peptidoglycan catabolic process"/>
    <property type="evidence" value="ECO:0007669"/>
    <property type="project" value="InterPro"/>
</dbReference>
<dbReference type="PIRSF" id="PIRSF037945">
    <property type="entry name" value="PGRPs"/>
    <property type="match status" value="1"/>
</dbReference>
<dbReference type="GO" id="GO:0042834">
    <property type="term" value="F:peptidoglycan binding"/>
    <property type="evidence" value="ECO:0007669"/>
    <property type="project" value="InterPro"/>
</dbReference>
<comment type="caution">
    <text evidence="9">The sequence shown here is derived from an EMBL/GenBank/DDBJ whole genome shotgun (WGS) entry which is preliminary data.</text>
</comment>
<dbReference type="SUPFAM" id="SSF55846">
    <property type="entry name" value="N-acetylmuramoyl-L-alanine amidase-like"/>
    <property type="match status" value="1"/>
</dbReference>
<name>A0A1D1W6T9_RAMVA</name>
<evidence type="ECO:0000313" key="9">
    <source>
        <dbReference type="EMBL" id="GAV07154.1"/>
    </source>
</evidence>
<dbReference type="EMBL" id="BDGG01000014">
    <property type="protein sequence ID" value="GAV07154.1"/>
    <property type="molecule type" value="Genomic_DNA"/>
</dbReference>
<dbReference type="CDD" id="cd06583">
    <property type="entry name" value="PGRP"/>
    <property type="match status" value="1"/>
</dbReference>
<dbReference type="GO" id="GO:0008270">
    <property type="term" value="F:zinc ion binding"/>
    <property type="evidence" value="ECO:0007669"/>
    <property type="project" value="InterPro"/>
</dbReference>
<dbReference type="InterPro" id="IPR017331">
    <property type="entry name" value="Peptidoglycan_recognition"/>
</dbReference>
<dbReference type="InterPro" id="IPR036505">
    <property type="entry name" value="Amidase/PGRP_sf"/>
</dbReference>
<dbReference type="Gene3D" id="3.40.80.10">
    <property type="entry name" value="Peptidoglycan recognition protein-like"/>
    <property type="match status" value="1"/>
</dbReference>
<accession>A0A1D1W6T9</accession>
<evidence type="ECO:0000256" key="6">
    <source>
        <dbReference type="PIRNR" id="PIRNR037945"/>
    </source>
</evidence>
<proteinExistence type="inferred from homology"/>
<dbReference type="InterPro" id="IPR015510">
    <property type="entry name" value="PGRP"/>
</dbReference>
<feature type="domain" description="Peptidoglycan recognition protein family" evidence="8">
    <location>
        <begin position="18"/>
        <end position="161"/>
    </location>
</feature>
<gene>
    <name evidence="9" type="primary">RvY_17029-1</name>
    <name evidence="9" type="synonym">RvY_17029.1</name>
    <name evidence="9" type="ORF">RvY_17029</name>
</gene>
<dbReference type="STRING" id="947166.A0A1D1W6T9"/>
<dbReference type="Pfam" id="PF01510">
    <property type="entry name" value="Amidase_2"/>
    <property type="match status" value="1"/>
</dbReference>
<feature type="domain" description="N-acetylmuramoyl-L-alanine amidase" evidence="7">
    <location>
        <begin position="28"/>
        <end position="167"/>
    </location>
</feature>
<dbReference type="OrthoDB" id="10001926at2759"/>
<dbReference type="InterPro" id="IPR006619">
    <property type="entry name" value="PGRP_domain_met/bac"/>
</dbReference>
<evidence type="ECO:0000259" key="7">
    <source>
        <dbReference type="SMART" id="SM00644"/>
    </source>
</evidence>
<keyword evidence="2 6" id="KW-0399">Innate immunity</keyword>
<evidence type="ECO:0000256" key="4">
    <source>
        <dbReference type="ARBA" id="ARBA00022859"/>
    </source>
</evidence>
<dbReference type="GO" id="GO:0045087">
    <property type="term" value="P:innate immune response"/>
    <property type="evidence" value="ECO:0007669"/>
    <property type="project" value="UniProtKB-KW"/>
</dbReference>
<protein>
    <recommendedName>
        <fullName evidence="6">Peptidoglycan-recognition protein</fullName>
    </recommendedName>
</protein>
<evidence type="ECO:0000256" key="1">
    <source>
        <dbReference type="ARBA" id="ARBA00007553"/>
    </source>
</evidence>
<dbReference type="GO" id="GO:0008745">
    <property type="term" value="F:N-acetylmuramoyl-L-alanine amidase activity"/>
    <property type="evidence" value="ECO:0007669"/>
    <property type="project" value="InterPro"/>
</dbReference>
<dbReference type="SMART" id="SM00701">
    <property type="entry name" value="PGRP"/>
    <property type="match status" value="1"/>
</dbReference>
<dbReference type="Proteomes" id="UP000186922">
    <property type="component" value="Unassembled WGS sequence"/>
</dbReference>